<dbReference type="PANTHER" id="PTHR48102:SF3">
    <property type="entry name" value="ATP-DEPENDENT PROTEASE ATPASE SUBUNIT HSLU"/>
    <property type="match status" value="1"/>
</dbReference>
<feature type="binding site" evidence="5">
    <location>
        <position position="393"/>
    </location>
    <ligand>
        <name>ATP</name>
        <dbReference type="ChEBI" id="CHEBI:30616"/>
    </ligand>
</feature>
<dbReference type="HAMAP" id="MF_00249">
    <property type="entry name" value="HslU"/>
    <property type="match status" value="1"/>
</dbReference>
<evidence type="ECO:0000313" key="8">
    <source>
        <dbReference type="EMBL" id="OLR46055.1"/>
    </source>
</evidence>
<evidence type="ECO:0000256" key="3">
    <source>
        <dbReference type="ARBA" id="ARBA00022840"/>
    </source>
</evidence>
<feature type="binding site" evidence="5">
    <location>
        <begin position="62"/>
        <end position="67"/>
    </location>
    <ligand>
        <name>ATP</name>
        <dbReference type="ChEBI" id="CHEBI:30616"/>
    </ligand>
</feature>
<dbReference type="GO" id="GO:0008233">
    <property type="term" value="F:peptidase activity"/>
    <property type="evidence" value="ECO:0007669"/>
    <property type="project" value="InterPro"/>
</dbReference>
<dbReference type="GO" id="GO:0005524">
    <property type="term" value="F:ATP binding"/>
    <property type="evidence" value="ECO:0007669"/>
    <property type="project" value="UniProtKB-UniRule"/>
</dbReference>
<dbReference type="PANTHER" id="PTHR48102">
    <property type="entry name" value="ATP-DEPENDENT CLP PROTEASE ATP-BINDING SUBUNIT CLPX-LIKE, MITOCHONDRIAL-RELATED"/>
    <property type="match status" value="1"/>
</dbReference>
<dbReference type="Gene3D" id="3.40.50.300">
    <property type="entry name" value="P-loop containing nucleotide triphosphate hydrolases"/>
    <property type="match status" value="2"/>
</dbReference>
<evidence type="ECO:0000256" key="2">
    <source>
        <dbReference type="ARBA" id="ARBA00022741"/>
    </source>
</evidence>
<dbReference type="InterPro" id="IPR003593">
    <property type="entry name" value="AAA+_ATPase"/>
</dbReference>
<organism evidence="8 9">
    <name type="scientific">Helicobacter pylori</name>
    <name type="common">Campylobacter pylori</name>
    <dbReference type="NCBI Taxonomy" id="210"/>
    <lineage>
        <taxon>Bacteria</taxon>
        <taxon>Pseudomonadati</taxon>
        <taxon>Campylobacterota</taxon>
        <taxon>Epsilonproteobacteria</taxon>
        <taxon>Campylobacterales</taxon>
        <taxon>Helicobacteraceae</taxon>
        <taxon>Helicobacter</taxon>
    </lineage>
</organism>
<keyword evidence="3 5" id="KW-0067">ATP-binding</keyword>
<accession>A0A1Q9J8W7</accession>
<feature type="binding site" evidence="5">
    <location>
        <position position="255"/>
    </location>
    <ligand>
        <name>ATP</name>
        <dbReference type="ChEBI" id="CHEBI:30616"/>
    </ligand>
</feature>
<evidence type="ECO:0000259" key="6">
    <source>
        <dbReference type="SMART" id="SM00382"/>
    </source>
</evidence>
<gene>
    <name evidence="5" type="primary">hslU</name>
    <name evidence="8" type="ORF">BIZ48_05265</name>
</gene>
<name>A0A1Q9J8W7_HELPX</name>
<comment type="subunit">
    <text evidence="5">A double ring-shaped homohexamer of HslV is capped on each side by a ring-shaped HslU homohexamer. The assembly of the HslU/HslV complex is dependent on binding of ATP.</text>
</comment>
<feature type="domain" description="AAA+ ATPase" evidence="6">
    <location>
        <begin position="51"/>
        <end position="336"/>
    </location>
</feature>
<dbReference type="GO" id="GO:0009376">
    <property type="term" value="C:HslUV protease complex"/>
    <property type="evidence" value="ECO:0007669"/>
    <property type="project" value="UniProtKB-UniRule"/>
</dbReference>
<feature type="binding site" evidence="5">
    <location>
        <position position="20"/>
    </location>
    <ligand>
        <name>ATP</name>
        <dbReference type="ChEBI" id="CHEBI:30616"/>
    </ligand>
</feature>
<keyword evidence="4 5" id="KW-0143">Chaperone</keyword>
<dbReference type="GO" id="GO:0043335">
    <property type="term" value="P:protein unfolding"/>
    <property type="evidence" value="ECO:0007669"/>
    <property type="project" value="UniProtKB-UniRule"/>
</dbReference>
<comment type="subcellular location">
    <subcellularLocation>
        <location evidence="5">Cytoplasm</location>
    </subcellularLocation>
</comment>
<dbReference type="CDD" id="cd19498">
    <property type="entry name" value="RecA-like_HslU"/>
    <property type="match status" value="1"/>
</dbReference>
<evidence type="ECO:0000259" key="7">
    <source>
        <dbReference type="SMART" id="SM01086"/>
    </source>
</evidence>
<dbReference type="Pfam" id="PF07724">
    <property type="entry name" value="AAA_2"/>
    <property type="match status" value="1"/>
</dbReference>
<dbReference type="AlphaFoldDB" id="A0A1Q9J8W7"/>
<feature type="domain" description="Clp ATPase C-terminal" evidence="7">
    <location>
        <begin position="335"/>
        <end position="426"/>
    </location>
</feature>
<protein>
    <recommendedName>
        <fullName evidence="5">ATP-dependent protease ATPase subunit HslU</fullName>
    </recommendedName>
    <alternativeName>
        <fullName evidence="5">Unfoldase HslU</fullName>
    </alternativeName>
</protein>
<comment type="similarity">
    <text evidence="1 5">Belongs to the ClpX chaperone family. HslU subfamily.</text>
</comment>
<dbReference type="NCBIfam" id="TIGR00390">
    <property type="entry name" value="hslU"/>
    <property type="match status" value="1"/>
</dbReference>
<dbReference type="InterPro" id="IPR003959">
    <property type="entry name" value="ATPase_AAA_core"/>
</dbReference>
<dbReference type="SMART" id="SM01086">
    <property type="entry name" value="ClpB_D2-small"/>
    <property type="match status" value="1"/>
</dbReference>
<comment type="function">
    <text evidence="5">ATPase subunit of a proteasome-like degradation complex; this subunit has chaperone activity. The binding of ATP and its subsequent hydrolysis by HslU are essential for unfolding of protein substrates subsequently hydrolyzed by HslV. HslU recognizes the N-terminal part of its protein substrates and unfolds these before they are guided to HslV for hydrolysis.</text>
</comment>
<keyword evidence="2 5" id="KW-0547">Nucleotide-binding</keyword>
<evidence type="ECO:0000256" key="1">
    <source>
        <dbReference type="ARBA" id="ARBA00009771"/>
    </source>
</evidence>
<dbReference type="Proteomes" id="UP000186621">
    <property type="component" value="Unassembled WGS sequence"/>
</dbReference>
<reference evidence="8 9" key="1">
    <citation type="submission" date="2016-09" db="EMBL/GenBank/DDBJ databases">
        <authorList>
            <person name="Capua I."/>
            <person name="De Benedictis P."/>
            <person name="Joannis T."/>
            <person name="Lombin L.H."/>
            <person name="Cattoli G."/>
        </authorList>
    </citation>
    <scope>NUCLEOTIDE SEQUENCE [LARGE SCALE GENOMIC DNA]</scope>
    <source>
        <strain evidence="8 9">132A</strain>
    </source>
</reference>
<dbReference type="InterPro" id="IPR004491">
    <property type="entry name" value="HslU"/>
</dbReference>
<dbReference type="SUPFAM" id="SSF52540">
    <property type="entry name" value="P-loop containing nucleoside triphosphate hydrolases"/>
    <property type="match status" value="1"/>
</dbReference>
<dbReference type="GO" id="GO:0036402">
    <property type="term" value="F:proteasome-activating activity"/>
    <property type="evidence" value="ECO:0007669"/>
    <property type="project" value="UniProtKB-UniRule"/>
</dbReference>
<dbReference type="InterPro" id="IPR027417">
    <property type="entry name" value="P-loop_NTPase"/>
</dbReference>
<evidence type="ECO:0000256" key="5">
    <source>
        <dbReference type="HAMAP-Rule" id="MF_00249"/>
    </source>
</evidence>
<proteinExistence type="inferred from homology"/>
<keyword evidence="5" id="KW-0963">Cytoplasm</keyword>
<dbReference type="RefSeq" id="WP_075651833.1">
    <property type="nucleotide sequence ID" value="NZ_MJGG01000026.1"/>
</dbReference>
<dbReference type="Pfam" id="PF00004">
    <property type="entry name" value="AAA"/>
    <property type="match status" value="1"/>
</dbReference>
<evidence type="ECO:0000313" key="9">
    <source>
        <dbReference type="Proteomes" id="UP000186621"/>
    </source>
</evidence>
<evidence type="ECO:0000256" key="4">
    <source>
        <dbReference type="ARBA" id="ARBA00023186"/>
    </source>
</evidence>
<dbReference type="GO" id="GO:0016887">
    <property type="term" value="F:ATP hydrolysis activity"/>
    <property type="evidence" value="ECO:0007669"/>
    <property type="project" value="InterPro"/>
</dbReference>
<dbReference type="EMBL" id="MJMX01000024">
    <property type="protein sequence ID" value="OLR46055.1"/>
    <property type="molecule type" value="Genomic_DNA"/>
</dbReference>
<sequence length="443" mass="50115">MSKLNMTPREIVAYLDEYIIGQKEAKKSIAIAFRNRYRRLQLEKSLQEEITPKNILMIGSTGVGKTEIARRIAKIMKLPFVKVEASKYTEVGFVGRDVESMVRDLVNNSVLLVENEHKEKLKDKIEEAVIEKIAKKLLPPLPNGVSEEKKQEYANSLLKMQQRIVQGELDSREIEIEVRKKSIEIDSNVPPEILRVQENLIKVFHKEQDKVKKTLSVKEAKEALKAEISDTLLDSEAIKMEGLKRAESSGVIFIDEIDKIAVSSKEGGRQDPSKEGVQRDLLPIVEGSVVNTKYGSIKTEHILFIAAGAFHLSKPSDLIPELQGRFPLRVELENLTEEIMYMILTQTKTSIIKQYQALLKVEGVGIAFEDNAIKELAKLSYNANQKSEDIGARRLHTTIEKVLEDISFEAEDYSGQNVTITKELVQSKLEDLVADENLVKYIL</sequence>
<dbReference type="NCBIfam" id="NF003544">
    <property type="entry name" value="PRK05201.1"/>
    <property type="match status" value="1"/>
</dbReference>
<dbReference type="SMART" id="SM00382">
    <property type="entry name" value="AAA"/>
    <property type="match status" value="1"/>
</dbReference>
<comment type="caution">
    <text evidence="8">The sequence shown here is derived from an EMBL/GenBank/DDBJ whole genome shotgun (WGS) entry which is preliminary data.</text>
</comment>
<dbReference type="InterPro" id="IPR050052">
    <property type="entry name" value="ATP-dep_Clp_protease_ClpX"/>
</dbReference>
<dbReference type="Gene3D" id="1.10.8.60">
    <property type="match status" value="1"/>
</dbReference>
<dbReference type="InterPro" id="IPR019489">
    <property type="entry name" value="Clp_ATPase_C"/>
</dbReference>
<feature type="binding site" evidence="5">
    <location>
        <position position="321"/>
    </location>
    <ligand>
        <name>ATP</name>
        <dbReference type="ChEBI" id="CHEBI:30616"/>
    </ligand>
</feature>